<feature type="region of interest" description="Disordered" evidence="1">
    <location>
        <begin position="131"/>
        <end position="166"/>
    </location>
</feature>
<keyword evidence="2" id="KW-1133">Transmembrane helix</keyword>
<sequence length="442" mass="46632">MKTHKGHEVAVVEGDAGAISARGTTITTLATQMTTAAQTLQDIKSGKLVGEGYAMDKIKDVIGDVHGDLDEAGRRYKPAGSTLTTYAGVLATVQAQMKTIVSDCEKSEKALATAQTDADQANHALALHETAVADHPPTPDQEASSKKTGENLSGAASSAQSTLATAGREHDGNLHRFDTAYDTWHEAYENAVNGLSDANKIGEDSTWENIAGVLAVISDWVGWIGLAIAVLGLIIGGPFFAIAALVVGVIALALTVALMFDGRKDGWDLAWAVVGILPIGKLGKVFGAGKGNMLSKFGSEFVGQFRNPVQQMRGLKSFADAGIEYGSRGFKEYYAGVRGLRRLGVNPITGFVDGVTERMLFGPGRSFSVAFHESVSSGSTFFQKVLTESLPKGFQGIADAPSFSTFEAMWNTYKWTDRGVSVGVDGKPSGALSPVGFVRGLF</sequence>
<dbReference type="EMBL" id="JYIT01000061">
    <property type="protein sequence ID" value="KJL26754.1"/>
    <property type="molecule type" value="Genomic_DNA"/>
</dbReference>
<feature type="transmembrane region" description="Helical" evidence="2">
    <location>
        <begin position="210"/>
        <end position="234"/>
    </location>
</feature>
<feature type="compositionally biased region" description="Low complexity" evidence="1">
    <location>
        <begin position="152"/>
        <end position="166"/>
    </location>
</feature>
<dbReference type="RefSeq" id="WP_045249550.1">
    <property type="nucleotide sequence ID" value="NZ_CP099706.1"/>
</dbReference>
<comment type="caution">
    <text evidence="3">The sequence shown here is derived from an EMBL/GenBank/DDBJ whole genome shotgun (WGS) entry which is preliminary data.</text>
</comment>
<accession>A0A0F0L247</accession>
<name>A0A0F0L247_9MICO</name>
<keyword evidence="4" id="KW-1185">Reference proteome</keyword>
<dbReference type="AlphaFoldDB" id="A0A0F0L247"/>
<keyword evidence="2" id="KW-0812">Transmembrane</keyword>
<dbReference type="Proteomes" id="UP000033448">
    <property type="component" value="Unassembled WGS sequence"/>
</dbReference>
<evidence type="ECO:0000313" key="4">
    <source>
        <dbReference type="Proteomes" id="UP000033448"/>
    </source>
</evidence>
<protein>
    <submittedName>
        <fullName evidence="3">Uncharacterized protein</fullName>
    </submittedName>
</protein>
<proteinExistence type="predicted"/>
<evidence type="ECO:0000256" key="1">
    <source>
        <dbReference type="SAM" id="MobiDB-lite"/>
    </source>
</evidence>
<reference evidence="3 4" key="1">
    <citation type="submission" date="2015-02" db="EMBL/GenBank/DDBJ databases">
        <title>Draft genome sequences of ten Microbacterium spp. with emphasis on heavy metal contaminated environments.</title>
        <authorList>
            <person name="Corretto E."/>
        </authorList>
    </citation>
    <scope>NUCLEOTIDE SEQUENCE [LARGE SCALE GENOMIC DNA]</scope>
    <source>
        <strain evidence="3 4">DSM 23848</strain>
    </source>
</reference>
<dbReference type="OrthoDB" id="5044126at2"/>
<evidence type="ECO:0000313" key="3">
    <source>
        <dbReference type="EMBL" id="KJL26754.1"/>
    </source>
</evidence>
<gene>
    <name evidence="3" type="ORF">RL72_00810</name>
</gene>
<keyword evidence="2" id="KW-0472">Membrane</keyword>
<organism evidence="3 4">
    <name type="scientific">Microbacterium azadirachtae</name>
    <dbReference type="NCBI Taxonomy" id="582680"/>
    <lineage>
        <taxon>Bacteria</taxon>
        <taxon>Bacillati</taxon>
        <taxon>Actinomycetota</taxon>
        <taxon>Actinomycetes</taxon>
        <taxon>Micrococcales</taxon>
        <taxon>Microbacteriaceae</taxon>
        <taxon>Microbacterium</taxon>
    </lineage>
</organism>
<feature type="transmembrane region" description="Helical" evidence="2">
    <location>
        <begin position="240"/>
        <end position="260"/>
    </location>
</feature>
<dbReference type="PATRIC" id="fig|582680.7.peg.838"/>
<evidence type="ECO:0000256" key="2">
    <source>
        <dbReference type="SAM" id="Phobius"/>
    </source>
</evidence>